<evidence type="ECO:0000313" key="2">
    <source>
        <dbReference type="Proteomes" id="UP001221763"/>
    </source>
</evidence>
<protein>
    <submittedName>
        <fullName evidence="1">Uncharacterized protein</fullName>
    </submittedName>
</protein>
<comment type="caution">
    <text evidence="1">The sequence shown here is derived from an EMBL/GenBank/DDBJ whole genome shotgun (WGS) entry which is preliminary data.</text>
</comment>
<dbReference type="Proteomes" id="UP001221763">
    <property type="component" value="Unassembled WGS sequence"/>
</dbReference>
<proteinExistence type="predicted"/>
<accession>A0ABT5L915</accession>
<gene>
    <name evidence="1" type="ORF">M8044_000311</name>
</gene>
<keyword evidence="2" id="KW-1185">Reference proteome</keyword>
<dbReference type="EMBL" id="JANHJP010000004">
    <property type="protein sequence ID" value="MDC9032090.1"/>
    <property type="molecule type" value="Genomic_DNA"/>
</dbReference>
<evidence type="ECO:0000313" key="1">
    <source>
        <dbReference type="EMBL" id="MDC9032090.1"/>
    </source>
</evidence>
<name>A0ABT5L915_9MOLU</name>
<reference evidence="1 2" key="1">
    <citation type="journal article" date="2023" name="Plant">
        <title>Draft Genome Sequence Resource of CBPPT1, a 'Candidatus Phytoplasma trifolii'-Related Strain Associated with Potato Purple Top Disease in the Columbia Basin, U.S.A.</title>
        <authorList>
            <person name="Wei W."/>
            <person name="Shao J."/>
            <person name="Bottner-Parker K.D."/>
            <person name="Zhao Y."/>
        </authorList>
    </citation>
    <scope>NUCLEOTIDE SEQUENCE [LARGE SCALE GENOMIC DNA]</scope>
    <source>
        <strain evidence="1 2">CBPPT1</strain>
    </source>
</reference>
<sequence>MKDSIFLTLTYNPGSYNSIISLNDFNLKLILSSIKSFESSKFIKIILLFF</sequence>
<organism evidence="1 2">
    <name type="scientific">Columbia Basin potato purple top phytoplasma</name>
    <dbReference type="NCBI Taxonomy" id="307134"/>
    <lineage>
        <taxon>Bacteria</taxon>
        <taxon>Bacillati</taxon>
        <taxon>Mycoplasmatota</taxon>
        <taxon>Mollicutes</taxon>
        <taxon>Acholeplasmatales</taxon>
        <taxon>Acholeplasmataceae</taxon>
        <taxon>Candidatus Phytoplasma</taxon>
        <taxon>16SrVI (Clover proliferation group)</taxon>
    </lineage>
</organism>